<evidence type="ECO:0000256" key="1">
    <source>
        <dbReference type="ARBA" id="ARBA00022729"/>
    </source>
</evidence>
<dbReference type="OrthoDB" id="3430849at2"/>
<comment type="caution">
    <text evidence="4">The sequence shown here is derived from an EMBL/GenBank/DDBJ whole genome shotgun (WGS) entry which is preliminary data.</text>
</comment>
<evidence type="ECO:0000313" key="5">
    <source>
        <dbReference type="Proteomes" id="UP000318336"/>
    </source>
</evidence>
<dbReference type="InterPro" id="IPR029050">
    <property type="entry name" value="Immunoprotect_excell_Ig-like"/>
</dbReference>
<keyword evidence="1" id="KW-0732">Signal</keyword>
<dbReference type="InterPro" id="IPR029051">
    <property type="entry name" value="DUF4352"/>
</dbReference>
<feature type="domain" description="DUF4352" evidence="3">
    <location>
        <begin position="124"/>
        <end position="247"/>
    </location>
</feature>
<feature type="region of interest" description="Disordered" evidence="2">
    <location>
        <begin position="67"/>
        <end position="129"/>
    </location>
</feature>
<keyword evidence="5" id="KW-1185">Reference proteome</keyword>
<dbReference type="AlphaFoldDB" id="A0A542XGH9"/>
<feature type="compositionally biased region" description="Basic and acidic residues" evidence="2">
    <location>
        <begin position="111"/>
        <end position="121"/>
    </location>
</feature>
<evidence type="ECO:0000259" key="3">
    <source>
        <dbReference type="Pfam" id="PF11611"/>
    </source>
</evidence>
<organism evidence="4 5">
    <name type="scientific">Barrientosiimonas humi</name>
    <dbReference type="NCBI Taxonomy" id="999931"/>
    <lineage>
        <taxon>Bacteria</taxon>
        <taxon>Bacillati</taxon>
        <taxon>Actinomycetota</taxon>
        <taxon>Actinomycetes</taxon>
        <taxon>Micrococcales</taxon>
        <taxon>Dermacoccaceae</taxon>
        <taxon>Barrientosiimonas</taxon>
    </lineage>
</organism>
<accession>A0A542XGH9</accession>
<feature type="compositionally biased region" description="Polar residues" evidence="2">
    <location>
        <begin position="1"/>
        <end position="10"/>
    </location>
</feature>
<reference evidence="4 5" key="1">
    <citation type="submission" date="2019-06" db="EMBL/GenBank/DDBJ databases">
        <title>Sequencing the genomes of 1000 actinobacteria strains.</title>
        <authorList>
            <person name="Klenk H.-P."/>
        </authorList>
    </citation>
    <scope>NUCLEOTIDE SEQUENCE [LARGE SCALE GENOMIC DNA]</scope>
    <source>
        <strain evidence="4 5">DSM 24617</strain>
    </source>
</reference>
<dbReference type="RefSeq" id="WP_142007263.1">
    <property type="nucleotide sequence ID" value="NZ_VFOK01000001.1"/>
</dbReference>
<evidence type="ECO:0000256" key="2">
    <source>
        <dbReference type="SAM" id="MobiDB-lite"/>
    </source>
</evidence>
<dbReference type="EMBL" id="VFOK01000001">
    <property type="protein sequence ID" value="TQL34922.1"/>
    <property type="molecule type" value="Genomic_DNA"/>
</dbReference>
<proteinExistence type="predicted"/>
<dbReference type="Gene3D" id="2.60.40.1240">
    <property type="match status" value="1"/>
</dbReference>
<feature type="compositionally biased region" description="Low complexity" evidence="2">
    <location>
        <begin position="76"/>
        <end position="110"/>
    </location>
</feature>
<feature type="region of interest" description="Disordered" evidence="2">
    <location>
        <begin position="1"/>
        <end position="40"/>
    </location>
</feature>
<gene>
    <name evidence="4" type="ORF">FB554_3105</name>
</gene>
<evidence type="ECO:0000313" key="4">
    <source>
        <dbReference type="EMBL" id="TQL34922.1"/>
    </source>
</evidence>
<protein>
    <submittedName>
        <fullName evidence="4">Uncharacterized protein DUF4352</fullName>
    </submittedName>
</protein>
<sequence length="254" mass="25996">MSTPMNTQPPSDAAPGHQAAGGLPPVPPQQFAYPPMQEPQKKSWFARHKIITGLGALLLVAGGVSAAQGGSGGTTTDGSSNQAAAPADNGGDAAPAAGDGDGAQDAAPAADDAKPVAKKDSLPGLNAPVRDGKFEFTVTKVETGKTQIGDQYVGEKAQGQFTLVTVTVKNIGDEPQTLIDTEQQLTDGSGRQYTSNTMAALLLPGNENAFITDINPGNNIKAVLVYDMAKGAKPTTIQLHDSMFSGGVKVDLTK</sequence>
<dbReference type="Pfam" id="PF11611">
    <property type="entry name" value="DUF4352"/>
    <property type="match status" value="1"/>
</dbReference>
<dbReference type="Proteomes" id="UP000318336">
    <property type="component" value="Unassembled WGS sequence"/>
</dbReference>
<name>A0A542XGH9_9MICO</name>